<keyword evidence="3" id="KW-1185">Reference proteome</keyword>
<dbReference type="AlphaFoldDB" id="A0AA88NGQ9"/>
<dbReference type="Proteomes" id="UP001187415">
    <property type="component" value="Unassembled WGS sequence"/>
</dbReference>
<comment type="caution">
    <text evidence="2">The sequence shown here is derived from an EMBL/GenBank/DDBJ whole genome shotgun (WGS) entry which is preliminary data.</text>
</comment>
<gene>
    <name evidence="2" type="ORF">Q5P01_005602</name>
</gene>
<dbReference type="EMBL" id="JAUPFM010000003">
    <property type="protein sequence ID" value="KAK2856867.1"/>
    <property type="molecule type" value="Genomic_DNA"/>
</dbReference>
<name>A0AA88NGQ9_CHASR</name>
<accession>A0AA88NGQ9</accession>
<feature type="region of interest" description="Disordered" evidence="1">
    <location>
        <begin position="1"/>
        <end position="34"/>
    </location>
</feature>
<sequence>MEKSDGKENLSSLGGREKKVRRSSSEEARRRKNWKLTKEREKVKYAGVDLTLTHVDNVMTPRGHGGTEQPSKIRETCMNENYWEQ</sequence>
<evidence type="ECO:0000256" key="1">
    <source>
        <dbReference type="SAM" id="MobiDB-lite"/>
    </source>
</evidence>
<reference evidence="2" key="1">
    <citation type="submission" date="2023-07" db="EMBL/GenBank/DDBJ databases">
        <title>Chromosome-level Genome Assembly of Striped Snakehead (Channa striata).</title>
        <authorList>
            <person name="Liu H."/>
        </authorList>
    </citation>
    <scope>NUCLEOTIDE SEQUENCE</scope>
    <source>
        <strain evidence="2">Gz</strain>
        <tissue evidence="2">Muscle</tissue>
    </source>
</reference>
<evidence type="ECO:0000313" key="3">
    <source>
        <dbReference type="Proteomes" id="UP001187415"/>
    </source>
</evidence>
<protein>
    <submittedName>
        <fullName evidence="2">Uncharacterized protein</fullName>
    </submittedName>
</protein>
<proteinExistence type="predicted"/>
<organism evidence="2 3">
    <name type="scientific">Channa striata</name>
    <name type="common">Snakehead murrel</name>
    <name type="synonym">Ophicephalus striatus</name>
    <dbReference type="NCBI Taxonomy" id="64152"/>
    <lineage>
        <taxon>Eukaryota</taxon>
        <taxon>Metazoa</taxon>
        <taxon>Chordata</taxon>
        <taxon>Craniata</taxon>
        <taxon>Vertebrata</taxon>
        <taxon>Euteleostomi</taxon>
        <taxon>Actinopterygii</taxon>
        <taxon>Neopterygii</taxon>
        <taxon>Teleostei</taxon>
        <taxon>Neoteleostei</taxon>
        <taxon>Acanthomorphata</taxon>
        <taxon>Anabantaria</taxon>
        <taxon>Anabantiformes</taxon>
        <taxon>Channoidei</taxon>
        <taxon>Channidae</taxon>
        <taxon>Channa</taxon>
    </lineage>
</organism>
<evidence type="ECO:0000313" key="2">
    <source>
        <dbReference type="EMBL" id="KAK2856867.1"/>
    </source>
</evidence>